<evidence type="ECO:0000256" key="1">
    <source>
        <dbReference type="SAM" id="Phobius"/>
    </source>
</evidence>
<feature type="transmembrane region" description="Helical" evidence="1">
    <location>
        <begin position="21"/>
        <end position="39"/>
    </location>
</feature>
<reference evidence="3" key="1">
    <citation type="submission" date="2019-03" db="EMBL/GenBank/DDBJ databases">
        <title>Weissella sp. 26KH-42 Genome sequencing.</title>
        <authorList>
            <person name="Heo J."/>
            <person name="Kim S.-J."/>
            <person name="Kim J.-S."/>
            <person name="Hong S.-B."/>
            <person name="Kwon S.-W."/>
        </authorList>
    </citation>
    <scope>NUCLEOTIDE SEQUENCE [LARGE SCALE GENOMIC DNA]</scope>
    <source>
        <strain evidence="3">26KH-42</strain>
    </source>
</reference>
<gene>
    <name evidence="2" type="ORF">EQG49_04310</name>
</gene>
<organism evidence="2 3">
    <name type="scientific">Periweissella cryptocerci</name>
    <dbReference type="NCBI Taxonomy" id="2506420"/>
    <lineage>
        <taxon>Bacteria</taxon>
        <taxon>Bacillati</taxon>
        <taxon>Bacillota</taxon>
        <taxon>Bacilli</taxon>
        <taxon>Lactobacillales</taxon>
        <taxon>Lactobacillaceae</taxon>
        <taxon>Periweissella</taxon>
    </lineage>
</organism>
<keyword evidence="1" id="KW-1133">Transmembrane helix</keyword>
<keyword evidence="3" id="KW-1185">Reference proteome</keyword>
<dbReference type="AlphaFoldDB" id="A0A4P6YSP2"/>
<dbReference type="Proteomes" id="UP000292886">
    <property type="component" value="Chromosome"/>
</dbReference>
<name>A0A4P6YSP2_9LACO</name>
<feature type="transmembrane region" description="Helical" evidence="1">
    <location>
        <begin position="45"/>
        <end position="66"/>
    </location>
</feature>
<sequence>MRISGEFKISKWPNSIDIVKASILFLAFFIFEVISIKFDVSDSQIFAWTMLASFGISPILYGMVYIPRRVVLEIENGCAYISLGRKKVILNPMNFVLQNTGHTDTPWGTMDWSIRFSNNGKKYILMKSVPKKEKYQLSNEYTEYMEFHQKISELEKIFKNKKENHAN</sequence>
<dbReference type="KEGG" id="wei:EQG49_04310"/>
<keyword evidence="1" id="KW-0472">Membrane</keyword>
<dbReference type="EMBL" id="CP037940">
    <property type="protein sequence ID" value="QBO35738.1"/>
    <property type="molecule type" value="Genomic_DNA"/>
</dbReference>
<protein>
    <submittedName>
        <fullName evidence="2">Uncharacterized protein</fullName>
    </submittedName>
</protein>
<evidence type="ECO:0000313" key="3">
    <source>
        <dbReference type="Proteomes" id="UP000292886"/>
    </source>
</evidence>
<accession>A0A4P6YSP2</accession>
<evidence type="ECO:0000313" key="2">
    <source>
        <dbReference type="EMBL" id="QBO35738.1"/>
    </source>
</evidence>
<proteinExistence type="predicted"/>
<keyword evidence="1" id="KW-0812">Transmembrane</keyword>
<dbReference type="RefSeq" id="WP_133362817.1">
    <property type="nucleotide sequence ID" value="NZ_CP037940.1"/>
</dbReference>